<dbReference type="EMBL" id="JAWJBA010000001">
    <property type="protein sequence ID" value="MDV2683834.1"/>
    <property type="molecule type" value="Genomic_DNA"/>
</dbReference>
<evidence type="ECO:0000256" key="1">
    <source>
        <dbReference type="SAM" id="MobiDB-lite"/>
    </source>
</evidence>
<dbReference type="EMBL" id="JAWJBA010000001">
    <property type="protein sequence ID" value="MDV2683768.1"/>
    <property type="molecule type" value="Genomic_DNA"/>
</dbReference>
<evidence type="ECO:0000313" key="2">
    <source>
        <dbReference type="EMBL" id="MDV2683768.1"/>
    </source>
</evidence>
<accession>A0ABU3X8R1</accession>
<protein>
    <submittedName>
        <fullName evidence="3">RecT family recombinase</fullName>
    </submittedName>
</protein>
<name>A0ABU3X8R1_9BACI</name>
<dbReference type="RefSeq" id="WP_317121063.1">
    <property type="nucleotide sequence ID" value="NZ_JAWJBA010000001.1"/>
</dbReference>
<keyword evidence="4" id="KW-1185">Reference proteome</keyword>
<feature type="compositionally biased region" description="Basic and acidic residues" evidence="1">
    <location>
        <begin position="198"/>
        <end position="208"/>
    </location>
</feature>
<gene>
    <name evidence="2" type="ORF">RYX56_05185</name>
    <name evidence="3" type="ORF">RYX56_05525</name>
</gene>
<dbReference type="InterPro" id="IPR018330">
    <property type="entry name" value="RecT_fam"/>
</dbReference>
<proteinExistence type="predicted"/>
<comment type="caution">
    <text evidence="3">The sequence shown here is derived from an EMBL/GenBank/DDBJ whole genome shotgun (WGS) entry which is preliminary data.</text>
</comment>
<evidence type="ECO:0000313" key="3">
    <source>
        <dbReference type="EMBL" id="MDV2683834.1"/>
    </source>
</evidence>
<dbReference type="Pfam" id="PF03837">
    <property type="entry name" value="RecT"/>
    <property type="match status" value="1"/>
</dbReference>
<reference evidence="3 4" key="1">
    <citation type="submission" date="2023-10" db="EMBL/GenBank/DDBJ databases">
        <title>Screening of Alkalihalobacillus lindianensis BZ-TG-R113 and Its Alleviation of Salt Stress on Rapeseed Growth.</title>
        <authorList>
            <person name="Zhao B."/>
            <person name="Guo T."/>
        </authorList>
    </citation>
    <scope>NUCLEOTIDE SEQUENCE [LARGE SCALE GENOMIC DNA]</scope>
    <source>
        <strain evidence="3 4">BZ-TG-R113</strain>
    </source>
</reference>
<sequence>MSNIITNQLAEVKAFTEGELQTIQDTLAKGTTPEQFSLFIRTAAAAGLNPMLNHIYCIVYGGKMSLQVSVEGIMYLAKRVEGYQGVDVQLVYENDEYKAKRVRGEDGRYFWDVEHEMSSDPGQVIGCYAFAYREGFPPVFEYLKADEVEHNLKGNNAALWKKYYNDMFKKHVVKRAAKRQYGIEISEEDVAPSGNDIPEYKPERKDITPNETTQPAQHDQEVVQDPIKDAKDQMQMKFASLGIEGKEAKGAYIKKNAPNASNPPTLQQLEGLLKIMDLQIEEMNSTENDGLE</sequence>
<organism evidence="3 4">
    <name type="scientific">Alkalihalophilus lindianensis</name>
    <dbReference type="NCBI Taxonomy" id="1630542"/>
    <lineage>
        <taxon>Bacteria</taxon>
        <taxon>Bacillati</taxon>
        <taxon>Bacillota</taxon>
        <taxon>Bacilli</taxon>
        <taxon>Bacillales</taxon>
        <taxon>Bacillaceae</taxon>
        <taxon>Alkalihalophilus</taxon>
    </lineage>
</organism>
<feature type="region of interest" description="Disordered" evidence="1">
    <location>
        <begin position="189"/>
        <end position="221"/>
    </location>
</feature>
<evidence type="ECO:0000313" key="4">
    <source>
        <dbReference type="Proteomes" id="UP001287282"/>
    </source>
</evidence>
<dbReference type="Proteomes" id="UP001287282">
    <property type="component" value="Unassembled WGS sequence"/>
</dbReference>